<evidence type="ECO:0000256" key="3">
    <source>
        <dbReference type="ARBA" id="ARBA00022475"/>
    </source>
</evidence>
<comment type="subcellular location">
    <subcellularLocation>
        <location evidence="1 14">Cell membrane</location>
        <topology evidence="1 14">Multi-pass membrane protein</topology>
    </subcellularLocation>
</comment>
<evidence type="ECO:0000256" key="2">
    <source>
        <dbReference type="ARBA" id="ARBA00022448"/>
    </source>
</evidence>
<keyword evidence="11 14" id="KW-0407">Ion channel</keyword>
<protein>
    <recommendedName>
        <fullName evidence="14">Fluoride-specific ion channel FluC</fullName>
    </recommendedName>
</protein>
<keyword evidence="8 14" id="KW-0915">Sodium</keyword>
<sequence>MLRFFVIALGGAIGTLLRYIIGGLDYRFSNGVFPVSTLIINISGSFAIGFLWGGIERFAVSPNMRLFIFIGILGGYTTFSAFSLESFNLFRDGEYKIALSNIMLSNVLAICFVFLGFFAARSLINLLD</sequence>
<evidence type="ECO:0000256" key="5">
    <source>
        <dbReference type="ARBA" id="ARBA00022692"/>
    </source>
</evidence>
<comment type="caution">
    <text evidence="15">The sequence shown here is derived from an EMBL/GenBank/DDBJ whole genome shotgun (WGS) entry which is preliminary data.</text>
</comment>
<feature type="transmembrane region" description="Helical" evidence="14">
    <location>
        <begin position="64"/>
        <end position="82"/>
    </location>
</feature>
<keyword evidence="6 14" id="KW-0479">Metal-binding</keyword>
<evidence type="ECO:0000256" key="11">
    <source>
        <dbReference type="ARBA" id="ARBA00023303"/>
    </source>
</evidence>
<evidence type="ECO:0000256" key="1">
    <source>
        <dbReference type="ARBA" id="ARBA00004651"/>
    </source>
</evidence>
<keyword evidence="3 14" id="KW-1003">Cell membrane</keyword>
<evidence type="ECO:0000256" key="6">
    <source>
        <dbReference type="ARBA" id="ARBA00022723"/>
    </source>
</evidence>
<evidence type="ECO:0000256" key="4">
    <source>
        <dbReference type="ARBA" id="ARBA00022519"/>
    </source>
</evidence>
<comment type="catalytic activity">
    <reaction evidence="13">
        <text>fluoride(in) = fluoride(out)</text>
        <dbReference type="Rhea" id="RHEA:76159"/>
        <dbReference type="ChEBI" id="CHEBI:17051"/>
    </reaction>
    <physiologicalReaction direction="left-to-right" evidence="13">
        <dbReference type="Rhea" id="RHEA:76160"/>
    </physiologicalReaction>
</comment>
<dbReference type="Pfam" id="PF02537">
    <property type="entry name" value="CRCB"/>
    <property type="match status" value="1"/>
</dbReference>
<name>A0A2H0LY20_9BACT</name>
<dbReference type="GO" id="GO:0140114">
    <property type="term" value="P:cellular detoxification of fluoride"/>
    <property type="evidence" value="ECO:0007669"/>
    <property type="project" value="UniProtKB-UniRule"/>
</dbReference>
<accession>A0A2H0LY20</accession>
<comment type="similarity">
    <text evidence="12 14">Belongs to the fluoride channel Fluc/FEX (TC 1.A.43) family.</text>
</comment>
<dbReference type="AlphaFoldDB" id="A0A2H0LY20"/>
<feature type="binding site" evidence="14">
    <location>
        <position position="77"/>
    </location>
    <ligand>
        <name>Na(+)</name>
        <dbReference type="ChEBI" id="CHEBI:29101"/>
        <note>structural</note>
    </ligand>
</feature>
<proteinExistence type="inferred from homology"/>
<reference evidence="15 16" key="1">
    <citation type="submission" date="2017-09" db="EMBL/GenBank/DDBJ databases">
        <title>Depth-based differentiation of microbial function through sediment-hosted aquifers and enrichment of novel symbionts in the deep terrestrial subsurface.</title>
        <authorList>
            <person name="Probst A.J."/>
            <person name="Ladd B."/>
            <person name="Jarett J.K."/>
            <person name="Geller-Mcgrath D.E."/>
            <person name="Sieber C.M."/>
            <person name="Emerson J.B."/>
            <person name="Anantharaman K."/>
            <person name="Thomas B.C."/>
            <person name="Malmstrom R."/>
            <person name="Stieglmeier M."/>
            <person name="Klingl A."/>
            <person name="Woyke T."/>
            <person name="Ryan C.M."/>
            <person name="Banfield J.F."/>
        </authorList>
    </citation>
    <scope>NUCLEOTIDE SEQUENCE [LARGE SCALE GENOMIC DNA]</scope>
    <source>
        <strain evidence="15">CG11_big_fil_rev_8_21_14_0_20_42_13</strain>
    </source>
</reference>
<evidence type="ECO:0000256" key="10">
    <source>
        <dbReference type="ARBA" id="ARBA00023136"/>
    </source>
</evidence>
<evidence type="ECO:0000256" key="7">
    <source>
        <dbReference type="ARBA" id="ARBA00022989"/>
    </source>
</evidence>
<keyword evidence="4" id="KW-0997">Cell inner membrane</keyword>
<organism evidence="15 16">
    <name type="scientific">Candidatus Ghiorseimicrobium undicola</name>
    <dbReference type="NCBI Taxonomy" id="1974746"/>
    <lineage>
        <taxon>Bacteria</taxon>
        <taxon>Pseudomonadati</taxon>
        <taxon>Candidatus Omnitrophota</taxon>
        <taxon>Candidatus Ghiorseimicrobium</taxon>
    </lineage>
</organism>
<keyword evidence="10 14" id="KW-0472">Membrane</keyword>
<dbReference type="PANTHER" id="PTHR28259">
    <property type="entry name" value="FLUORIDE EXPORT PROTEIN 1-RELATED"/>
    <property type="match status" value="1"/>
</dbReference>
<comment type="activity regulation">
    <text evidence="14">Na(+) is not transported, but it plays an essential structural role and its presence is essential for fluoride channel function.</text>
</comment>
<evidence type="ECO:0000256" key="14">
    <source>
        <dbReference type="HAMAP-Rule" id="MF_00454"/>
    </source>
</evidence>
<evidence type="ECO:0000256" key="12">
    <source>
        <dbReference type="ARBA" id="ARBA00035120"/>
    </source>
</evidence>
<evidence type="ECO:0000313" key="16">
    <source>
        <dbReference type="Proteomes" id="UP000229641"/>
    </source>
</evidence>
<evidence type="ECO:0000256" key="13">
    <source>
        <dbReference type="ARBA" id="ARBA00035585"/>
    </source>
</evidence>
<keyword evidence="7 14" id="KW-1133">Transmembrane helix</keyword>
<feature type="transmembrane region" description="Helical" evidence="14">
    <location>
        <begin position="102"/>
        <end position="124"/>
    </location>
</feature>
<feature type="transmembrane region" description="Helical" evidence="14">
    <location>
        <begin position="32"/>
        <end position="52"/>
    </location>
</feature>
<feature type="binding site" evidence="14">
    <location>
        <position position="74"/>
    </location>
    <ligand>
        <name>Na(+)</name>
        <dbReference type="ChEBI" id="CHEBI:29101"/>
        <note>structural</note>
    </ligand>
</feature>
<dbReference type="GO" id="GO:0046872">
    <property type="term" value="F:metal ion binding"/>
    <property type="evidence" value="ECO:0007669"/>
    <property type="project" value="UniProtKB-KW"/>
</dbReference>
<evidence type="ECO:0000256" key="8">
    <source>
        <dbReference type="ARBA" id="ARBA00023053"/>
    </source>
</evidence>
<keyword evidence="9 14" id="KW-0406">Ion transport</keyword>
<dbReference type="NCBIfam" id="TIGR00494">
    <property type="entry name" value="crcB"/>
    <property type="match status" value="1"/>
</dbReference>
<keyword evidence="2 14" id="KW-0813">Transport</keyword>
<dbReference type="InterPro" id="IPR003691">
    <property type="entry name" value="FluC"/>
</dbReference>
<gene>
    <name evidence="14 15" type="primary">crcB</name>
    <name evidence="14" type="synonym">fluC</name>
    <name evidence="15" type="ORF">COV72_03490</name>
</gene>
<keyword evidence="5 14" id="KW-0812">Transmembrane</keyword>
<evidence type="ECO:0000313" key="15">
    <source>
        <dbReference type="EMBL" id="PIQ89323.1"/>
    </source>
</evidence>
<evidence type="ECO:0000256" key="9">
    <source>
        <dbReference type="ARBA" id="ARBA00023065"/>
    </source>
</evidence>
<dbReference type="PANTHER" id="PTHR28259:SF18">
    <property type="entry name" value="FLUORIDE-SPECIFIC ION CHANNEL FLUC"/>
    <property type="match status" value="1"/>
</dbReference>
<dbReference type="EMBL" id="PCWA01000051">
    <property type="protein sequence ID" value="PIQ89323.1"/>
    <property type="molecule type" value="Genomic_DNA"/>
</dbReference>
<dbReference type="GO" id="GO:0005886">
    <property type="term" value="C:plasma membrane"/>
    <property type="evidence" value="ECO:0007669"/>
    <property type="project" value="UniProtKB-SubCell"/>
</dbReference>
<dbReference type="Proteomes" id="UP000229641">
    <property type="component" value="Unassembled WGS sequence"/>
</dbReference>
<dbReference type="GO" id="GO:0062054">
    <property type="term" value="F:fluoride channel activity"/>
    <property type="evidence" value="ECO:0007669"/>
    <property type="project" value="UniProtKB-UniRule"/>
</dbReference>
<comment type="function">
    <text evidence="14">Fluoride-specific ion channel. Important for reducing fluoride concentration in the cell, thus reducing its toxicity.</text>
</comment>
<dbReference type="HAMAP" id="MF_00454">
    <property type="entry name" value="FluC"/>
    <property type="match status" value="1"/>
</dbReference>